<organism evidence="1 2">
    <name type="scientific">Rhizobium oryzicola</name>
    <dbReference type="NCBI Taxonomy" id="1232668"/>
    <lineage>
        <taxon>Bacteria</taxon>
        <taxon>Pseudomonadati</taxon>
        <taxon>Pseudomonadota</taxon>
        <taxon>Alphaproteobacteria</taxon>
        <taxon>Hyphomicrobiales</taxon>
        <taxon>Rhizobiaceae</taxon>
        <taxon>Rhizobium/Agrobacterium group</taxon>
        <taxon>Rhizobium</taxon>
    </lineage>
</organism>
<comment type="caution">
    <text evidence="1">The sequence shown here is derived from an EMBL/GenBank/DDBJ whole genome shotgun (WGS) entry which is preliminary data.</text>
</comment>
<reference evidence="1" key="1">
    <citation type="journal article" date="2015" name="Int. J. Syst. Evol. Microbiol.">
        <title>Rhizobium oryzicola sp. nov., potential plant-growth-promoting endophytic bacteria isolated from rice roots.</title>
        <authorList>
            <person name="Zhang X.X."/>
            <person name="Gao J.S."/>
            <person name="Cao Y.H."/>
            <person name="Sheirdil R.A."/>
            <person name="Wang X.C."/>
            <person name="Zhang L."/>
        </authorList>
    </citation>
    <scope>NUCLEOTIDE SEQUENCE</scope>
    <source>
        <strain evidence="1">05753</strain>
    </source>
</reference>
<gene>
    <name evidence="1" type="ORF">Q2T52_13980</name>
</gene>
<proteinExistence type="predicted"/>
<evidence type="ECO:0000313" key="2">
    <source>
        <dbReference type="Proteomes" id="UP001169006"/>
    </source>
</evidence>
<dbReference type="Proteomes" id="UP001169006">
    <property type="component" value="Unassembled WGS sequence"/>
</dbReference>
<dbReference type="EMBL" id="JAUKWQ010000004">
    <property type="protein sequence ID" value="MDO1583196.1"/>
    <property type="molecule type" value="Genomic_DNA"/>
</dbReference>
<evidence type="ECO:0000313" key="1">
    <source>
        <dbReference type="EMBL" id="MDO1583196.1"/>
    </source>
</evidence>
<keyword evidence="2" id="KW-1185">Reference proteome</keyword>
<name>A0ABT8SXX2_9HYPH</name>
<accession>A0ABT8SXX2</accession>
<protein>
    <submittedName>
        <fullName evidence="1">Uncharacterized protein</fullName>
    </submittedName>
</protein>
<dbReference type="Gene3D" id="1.20.5.420">
    <property type="entry name" value="Immunoglobulin FC, subunit C"/>
    <property type="match status" value="1"/>
</dbReference>
<dbReference type="RefSeq" id="WP_302077390.1">
    <property type="nucleotide sequence ID" value="NZ_JAUKWQ010000004.1"/>
</dbReference>
<sequence length="88" mass="9492">MTDLAEMLVGTHGREVAAKIMARFEEADQHLLRKMQAGVTPADYATMAAVREALRHGSKVLRIAERAATVGLHDAPPARGSDLQSGIR</sequence>
<reference evidence="1" key="2">
    <citation type="submission" date="2023-07" db="EMBL/GenBank/DDBJ databases">
        <authorList>
            <person name="Sun H."/>
        </authorList>
    </citation>
    <scope>NUCLEOTIDE SEQUENCE</scope>
    <source>
        <strain evidence="1">05753</strain>
    </source>
</reference>